<dbReference type="InterPro" id="IPR002213">
    <property type="entry name" value="UDP_glucos_trans"/>
</dbReference>
<protein>
    <recommendedName>
        <fullName evidence="2">glucuronosyltransferase</fullName>
        <ecNumber evidence="2">2.4.1.17</ecNumber>
    </recommendedName>
</protein>
<evidence type="ECO:0000256" key="2">
    <source>
        <dbReference type="ARBA" id="ARBA00012544"/>
    </source>
</evidence>
<comment type="similarity">
    <text evidence="1">Belongs to the UDP-glycosyltransferase family.</text>
</comment>
<evidence type="ECO:0000256" key="5">
    <source>
        <dbReference type="ARBA" id="ARBA00022729"/>
    </source>
</evidence>
<comment type="catalytic activity">
    <reaction evidence="6">
        <text>glucuronate acceptor + UDP-alpha-D-glucuronate = acceptor beta-D-glucuronoside + UDP + H(+)</text>
        <dbReference type="Rhea" id="RHEA:21032"/>
        <dbReference type="ChEBI" id="CHEBI:15378"/>
        <dbReference type="ChEBI" id="CHEBI:58052"/>
        <dbReference type="ChEBI" id="CHEBI:58223"/>
        <dbReference type="ChEBI" id="CHEBI:132367"/>
        <dbReference type="ChEBI" id="CHEBI:132368"/>
        <dbReference type="EC" id="2.4.1.17"/>
    </reaction>
</comment>
<keyword evidence="3" id="KW-0328">Glycosyltransferase</keyword>
<organism evidence="8 9">
    <name type="scientific">Necator americanus</name>
    <name type="common">Human hookworm</name>
    <dbReference type="NCBI Taxonomy" id="51031"/>
    <lineage>
        <taxon>Eukaryota</taxon>
        <taxon>Metazoa</taxon>
        <taxon>Ecdysozoa</taxon>
        <taxon>Nematoda</taxon>
        <taxon>Chromadorea</taxon>
        <taxon>Rhabditida</taxon>
        <taxon>Rhabditina</taxon>
        <taxon>Rhabditomorpha</taxon>
        <taxon>Strongyloidea</taxon>
        <taxon>Ancylostomatidae</taxon>
        <taxon>Bunostominae</taxon>
        <taxon>Necator</taxon>
    </lineage>
</organism>
<evidence type="ECO:0000256" key="7">
    <source>
        <dbReference type="SAM" id="SignalP"/>
    </source>
</evidence>
<dbReference type="CDD" id="cd03784">
    <property type="entry name" value="GT1_Gtf-like"/>
    <property type="match status" value="1"/>
</dbReference>
<evidence type="ECO:0000256" key="3">
    <source>
        <dbReference type="ARBA" id="ARBA00022676"/>
    </source>
</evidence>
<name>A0ABR1BY53_NECAM</name>
<dbReference type="PANTHER" id="PTHR48043:SF23">
    <property type="entry name" value="UDP-GLUCURONOSYLTRANSFERASE"/>
    <property type="match status" value="1"/>
</dbReference>
<keyword evidence="9" id="KW-1185">Reference proteome</keyword>
<dbReference type="Gene3D" id="3.40.50.2000">
    <property type="entry name" value="Glycogen Phosphorylase B"/>
    <property type="match status" value="2"/>
</dbReference>
<gene>
    <name evidence="8" type="primary">Necator_chrI.g2929</name>
    <name evidence="8" type="ORF">RB195_006800</name>
</gene>
<dbReference type="EMBL" id="JAVFWL010000001">
    <property type="protein sequence ID" value="KAK6729971.1"/>
    <property type="molecule type" value="Genomic_DNA"/>
</dbReference>
<dbReference type="PANTHER" id="PTHR48043">
    <property type="entry name" value="EG:EG0003.4 PROTEIN-RELATED"/>
    <property type="match status" value="1"/>
</dbReference>
<sequence>MMLIFFVYFAAFTTSTNSYKFLIYSPFLGHSHVNFLGNMADVLSEAGHDVTVVMPEMDEEQLERTGTKITKRIIRTPGDPRSSQLLKEATLKDTFWSKPTSPFTMLQMMNSLSNILAWQCETLINDDDLLQMLENEKFDVGISEAYYICGLGLFEALKIPSTIAVVSNTHMDSVLYAIGEPNFPSFMPSVMGTTGDKMTFVERLKNVVALVISRTIVAYLNNNEVTVLRKKYATFKDSTDLIAQSSFIFTNSNPYLDYPRPTLHKTITIGGFAVTRSLKEAHALDEEWNSVLNARPRTVLVSFGSVTKSIYMPENFKKTLLDVFASMPETTFVWKYEDPTNITITESHTNVFLSEWVPQIPLLKDERLTAFITHGGIGSTNEVAFTGKPAIVVPIFGDQMRNSHMLAKHGGALLLEKSELGDFNKLRNALQEVLDNPSYAKNAMLLSQILHNQPISPQELLLRHAEFAS</sequence>
<evidence type="ECO:0000313" key="8">
    <source>
        <dbReference type="EMBL" id="KAK6729971.1"/>
    </source>
</evidence>
<evidence type="ECO:0000256" key="1">
    <source>
        <dbReference type="ARBA" id="ARBA00009995"/>
    </source>
</evidence>
<evidence type="ECO:0000256" key="4">
    <source>
        <dbReference type="ARBA" id="ARBA00022679"/>
    </source>
</evidence>
<dbReference type="EC" id="2.4.1.17" evidence="2"/>
<evidence type="ECO:0000313" key="9">
    <source>
        <dbReference type="Proteomes" id="UP001303046"/>
    </source>
</evidence>
<feature type="signal peptide" evidence="7">
    <location>
        <begin position="1"/>
        <end position="18"/>
    </location>
</feature>
<feature type="chain" id="PRO_5045247647" description="glucuronosyltransferase" evidence="7">
    <location>
        <begin position="19"/>
        <end position="469"/>
    </location>
</feature>
<proteinExistence type="inferred from homology"/>
<evidence type="ECO:0000256" key="6">
    <source>
        <dbReference type="ARBA" id="ARBA00047475"/>
    </source>
</evidence>
<keyword evidence="5 7" id="KW-0732">Signal</keyword>
<keyword evidence="4" id="KW-0808">Transferase</keyword>
<dbReference type="InterPro" id="IPR050271">
    <property type="entry name" value="UDP-glycosyltransferase"/>
</dbReference>
<reference evidence="8 9" key="1">
    <citation type="submission" date="2023-08" db="EMBL/GenBank/DDBJ databases">
        <title>A Necator americanus chromosomal reference genome.</title>
        <authorList>
            <person name="Ilik V."/>
            <person name="Petrzelkova K.J."/>
            <person name="Pardy F."/>
            <person name="Fuh T."/>
            <person name="Niatou-Singa F.S."/>
            <person name="Gouil Q."/>
            <person name="Baker L."/>
            <person name="Ritchie M.E."/>
            <person name="Jex A.R."/>
            <person name="Gazzola D."/>
            <person name="Li H."/>
            <person name="Toshio Fujiwara R."/>
            <person name="Zhan B."/>
            <person name="Aroian R.V."/>
            <person name="Pafco B."/>
            <person name="Schwarz E.M."/>
        </authorList>
    </citation>
    <scope>NUCLEOTIDE SEQUENCE [LARGE SCALE GENOMIC DNA]</scope>
    <source>
        <strain evidence="8 9">Aroian</strain>
        <tissue evidence="8">Whole animal</tissue>
    </source>
</reference>
<dbReference type="Proteomes" id="UP001303046">
    <property type="component" value="Unassembled WGS sequence"/>
</dbReference>
<accession>A0ABR1BY53</accession>
<comment type="caution">
    <text evidence="8">The sequence shown here is derived from an EMBL/GenBank/DDBJ whole genome shotgun (WGS) entry which is preliminary data.</text>
</comment>
<dbReference type="Pfam" id="PF00201">
    <property type="entry name" value="UDPGT"/>
    <property type="match status" value="1"/>
</dbReference>
<dbReference type="SUPFAM" id="SSF53756">
    <property type="entry name" value="UDP-Glycosyltransferase/glycogen phosphorylase"/>
    <property type="match status" value="1"/>
</dbReference>